<organism evidence="3 4">
    <name type="scientific">Candidatus Harrisonbacteria bacterium RIFCSPLOWO2_02_FULL_41_13b</name>
    <dbReference type="NCBI Taxonomy" id="1798409"/>
    <lineage>
        <taxon>Bacteria</taxon>
        <taxon>Candidatus Harrisoniibacteriota</taxon>
    </lineage>
</organism>
<gene>
    <name evidence="3" type="ORF">A3I24_02230</name>
</gene>
<evidence type="ECO:0000313" key="4">
    <source>
        <dbReference type="Proteomes" id="UP000177690"/>
    </source>
</evidence>
<feature type="domain" description="DUF5671" evidence="2">
    <location>
        <begin position="9"/>
        <end position="146"/>
    </location>
</feature>
<dbReference type="EMBL" id="MHJL01000004">
    <property type="protein sequence ID" value="OGY68224.1"/>
    <property type="molecule type" value="Genomic_DNA"/>
</dbReference>
<feature type="transmembrane region" description="Helical" evidence="1">
    <location>
        <begin position="96"/>
        <end position="117"/>
    </location>
</feature>
<proteinExistence type="predicted"/>
<dbReference type="Proteomes" id="UP000177690">
    <property type="component" value="Unassembled WGS sequence"/>
</dbReference>
<keyword evidence="1" id="KW-1133">Transmembrane helix</keyword>
<sequence>MERKSGPKDVFLHLLAIITLYGSAGAFIALIFQYINVLLPDPLEYSVYAVSGSYSAIRFAISSLVVIFPIYILSSWYLNKNYEENPEKRGLRIRKWLLYFTLFAAALIIMGDLVALINRLLEGELTLRFLLKVLTMAFVAGSVFGYYFYDLKKYKVE</sequence>
<accession>A0A1G1ZUJ4</accession>
<keyword evidence="1" id="KW-0472">Membrane</keyword>
<feature type="transmembrane region" description="Helical" evidence="1">
    <location>
        <begin position="12"/>
        <end position="35"/>
    </location>
</feature>
<feature type="transmembrane region" description="Helical" evidence="1">
    <location>
        <begin position="129"/>
        <end position="149"/>
    </location>
</feature>
<evidence type="ECO:0000313" key="3">
    <source>
        <dbReference type="EMBL" id="OGY68224.1"/>
    </source>
</evidence>
<protein>
    <recommendedName>
        <fullName evidence="2">DUF5671 domain-containing protein</fullName>
    </recommendedName>
</protein>
<evidence type="ECO:0000259" key="2">
    <source>
        <dbReference type="Pfam" id="PF18920"/>
    </source>
</evidence>
<dbReference type="STRING" id="1798409.A3I24_02230"/>
<feature type="transmembrane region" description="Helical" evidence="1">
    <location>
        <begin position="55"/>
        <end position="76"/>
    </location>
</feature>
<dbReference type="Pfam" id="PF18920">
    <property type="entry name" value="DUF5671"/>
    <property type="match status" value="1"/>
</dbReference>
<reference evidence="3 4" key="1">
    <citation type="journal article" date="2016" name="Nat. Commun.">
        <title>Thousands of microbial genomes shed light on interconnected biogeochemical processes in an aquifer system.</title>
        <authorList>
            <person name="Anantharaman K."/>
            <person name="Brown C.T."/>
            <person name="Hug L.A."/>
            <person name="Sharon I."/>
            <person name="Castelle C.J."/>
            <person name="Probst A.J."/>
            <person name="Thomas B.C."/>
            <person name="Singh A."/>
            <person name="Wilkins M.J."/>
            <person name="Karaoz U."/>
            <person name="Brodie E.L."/>
            <person name="Williams K.H."/>
            <person name="Hubbard S.S."/>
            <person name="Banfield J.F."/>
        </authorList>
    </citation>
    <scope>NUCLEOTIDE SEQUENCE [LARGE SCALE GENOMIC DNA]</scope>
</reference>
<dbReference type="InterPro" id="IPR043728">
    <property type="entry name" value="DUF5671"/>
</dbReference>
<dbReference type="AlphaFoldDB" id="A0A1G1ZUJ4"/>
<name>A0A1G1ZUJ4_9BACT</name>
<keyword evidence="1" id="KW-0812">Transmembrane</keyword>
<evidence type="ECO:0000256" key="1">
    <source>
        <dbReference type="SAM" id="Phobius"/>
    </source>
</evidence>
<comment type="caution">
    <text evidence="3">The sequence shown here is derived from an EMBL/GenBank/DDBJ whole genome shotgun (WGS) entry which is preliminary data.</text>
</comment>